<dbReference type="InterPro" id="IPR029000">
    <property type="entry name" value="Cyclophilin-like_dom_sf"/>
</dbReference>
<dbReference type="Pfam" id="PF18631">
    <property type="entry name" value="Cucumopine_C"/>
    <property type="match status" value="1"/>
</dbReference>
<gene>
    <name evidence="2" type="ORF">E0L32_006055</name>
</gene>
<reference evidence="2 3" key="1">
    <citation type="submission" date="2019-06" db="EMBL/GenBank/DDBJ databases">
        <title>Draft genome sequence of the filamentous fungus Phialemoniopsis curvata isolated from diesel fuel.</title>
        <authorList>
            <person name="Varaljay V.A."/>
            <person name="Lyon W.J."/>
            <person name="Crouch A.L."/>
            <person name="Drake C.E."/>
            <person name="Hollomon J.M."/>
            <person name="Nadeau L.J."/>
            <person name="Nunn H.S."/>
            <person name="Stevenson B.S."/>
            <person name="Bojanowski C.L."/>
            <person name="Crookes-Goodson W.J."/>
        </authorList>
    </citation>
    <scope>NUCLEOTIDE SEQUENCE [LARGE SCALE GENOMIC DNA]</scope>
    <source>
        <strain evidence="2 3">D216</strain>
    </source>
</reference>
<protein>
    <recommendedName>
        <fullName evidence="1">Cucumopine synthase C-terminal helical bundle domain-containing protein</fullName>
    </recommendedName>
</protein>
<keyword evidence="3" id="KW-1185">Reference proteome</keyword>
<dbReference type="InParanoid" id="A0A507B4F3"/>
<dbReference type="Proteomes" id="UP000319257">
    <property type="component" value="Unassembled WGS sequence"/>
</dbReference>
<dbReference type="RefSeq" id="XP_030995295.1">
    <property type="nucleotide sequence ID" value="XM_031140645.1"/>
</dbReference>
<dbReference type="GeneID" id="41973502"/>
<dbReference type="OrthoDB" id="5049228at2759"/>
<evidence type="ECO:0000313" key="3">
    <source>
        <dbReference type="Proteomes" id="UP000319257"/>
    </source>
</evidence>
<dbReference type="SUPFAM" id="SSF50891">
    <property type="entry name" value="Cyclophilin-like"/>
    <property type="match status" value="1"/>
</dbReference>
<accession>A0A507B4F3</accession>
<evidence type="ECO:0000259" key="1">
    <source>
        <dbReference type="Pfam" id="PF18631"/>
    </source>
</evidence>
<proteinExistence type="predicted"/>
<dbReference type="InterPro" id="IPR040602">
    <property type="entry name" value="Cucumopine_C"/>
</dbReference>
<comment type="caution">
    <text evidence="2">The sequence shown here is derived from an EMBL/GenBank/DDBJ whole genome shotgun (WGS) entry which is preliminary data.</text>
</comment>
<dbReference type="AlphaFoldDB" id="A0A507B4F3"/>
<evidence type="ECO:0000313" key="2">
    <source>
        <dbReference type="EMBL" id="TPX13584.1"/>
    </source>
</evidence>
<sequence>MLCGTDADIIEVAGPSPDLSFRMRLLRSENPDVVNGLLALLPFQSFLLHVVVAGETIYTPAPSISLSSKNMVPRQKGTVYWNTTSQSVCFCYGAVTESTAVNQFAQVLDEDLPKLEALGRLVYRETVSAKTPTIVQMTMRLPGDNSAPKTQPHSVVGDKFDGSWQSAKALIEQEIRSLRQPQEPIDIKRIRLGATAARAGSEGSALQTIVFLQGFLSTLGPHVFSRLLAVSYYPEMTVPLMVRQTREFLIQTFNHFHFLSDLGLRRTAKLGDVYSQALDSVTTMDEYRELTDAMRTLIQLLYRWLHLVFPWHLKGRLQSRSVEEADGMPSLAVLDGVNP</sequence>
<dbReference type="EMBL" id="SKBQ01000033">
    <property type="protein sequence ID" value="TPX13584.1"/>
    <property type="molecule type" value="Genomic_DNA"/>
</dbReference>
<feature type="domain" description="Cucumopine synthase C-terminal helical bundle" evidence="1">
    <location>
        <begin position="182"/>
        <end position="306"/>
    </location>
</feature>
<dbReference type="Gene3D" id="2.40.100.20">
    <property type="match status" value="1"/>
</dbReference>
<organism evidence="2 3">
    <name type="scientific">Thyridium curvatum</name>
    <dbReference type="NCBI Taxonomy" id="1093900"/>
    <lineage>
        <taxon>Eukaryota</taxon>
        <taxon>Fungi</taxon>
        <taxon>Dikarya</taxon>
        <taxon>Ascomycota</taxon>
        <taxon>Pezizomycotina</taxon>
        <taxon>Sordariomycetes</taxon>
        <taxon>Sordariomycetidae</taxon>
        <taxon>Thyridiales</taxon>
        <taxon>Thyridiaceae</taxon>
        <taxon>Thyridium</taxon>
    </lineage>
</organism>
<name>A0A507B4F3_9PEZI</name>